<accession>A0A2P5FNU6</accession>
<protein>
    <recommendedName>
        <fullName evidence="3">RNase H type-1 domain-containing protein</fullName>
    </recommendedName>
</protein>
<comment type="caution">
    <text evidence="1">The sequence shown here is derived from an EMBL/GenBank/DDBJ whole genome shotgun (WGS) entry which is preliminary data.</text>
</comment>
<proteinExistence type="predicted"/>
<name>A0A2P5FNU6_TREOI</name>
<dbReference type="EMBL" id="JXTC01000018">
    <property type="protein sequence ID" value="PON99459.1"/>
    <property type="molecule type" value="Genomic_DNA"/>
</dbReference>
<dbReference type="Proteomes" id="UP000237000">
    <property type="component" value="Unassembled WGS sequence"/>
</dbReference>
<organism evidence="1 2">
    <name type="scientific">Trema orientale</name>
    <name type="common">Charcoal tree</name>
    <name type="synonym">Celtis orientalis</name>
    <dbReference type="NCBI Taxonomy" id="63057"/>
    <lineage>
        <taxon>Eukaryota</taxon>
        <taxon>Viridiplantae</taxon>
        <taxon>Streptophyta</taxon>
        <taxon>Embryophyta</taxon>
        <taxon>Tracheophyta</taxon>
        <taxon>Spermatophyta</taxon>
        <taxon>Magnoliopsida</taxon>
        <taxon>eudicotyledons</taxon>
        <taxon>Gunneridae</taxon>
        <taxon>Pentapetalae</taxon>
        <taxon>rosids</taxon>
        <taxon>fabids</taxon>
        <taxon>Rosales</taxon>
        <taxon>Cannabaceae</taxon>
        <taxon>Trema</taxon>
    </lineage>
</organism>
<evidence type="ECO:0008006" key="3">
    <source>
        <dbReference type="Google" id="ProtNLM"/>
    </source>
</evidence>
<dbReference type="InParanoid" id="A0A2P5FNU6"/>
<evidence type="ECO:0000313" key="2">
    <source>
        <dbReference type="Proteomes" id="UP000237000"/>
    </source>
</evidence>
<sequence length="63" mass="6965">MASDLVVETDVALLVNAPHANLEPPDWNALASFRNVLDICGLFDVISFKHISRLLNVRADALY</sequence>
<dbReference type="AlphaFoldDB" id="A0A2P5FNU6"/>
<gene>
    <name evidence="1" type="ORF">TorRG33x02_046260</name>
</gene>
<keyword evidence="2" id="KW-1185">Reference proteome</keyword>
<reference evidence="2" key="1">
    <citation type="submission" date="2016-06" db="EMBL/GenBank/DDBJ databases">
        <title>Parallel loss of symbiosis genes in relatives of nitrogen-fixing non-legume Parasponia.</title>
        <authorList>
            <person name="Van Velzen R."/>
            <person name="Holmer R."/>
            <person name="Bu F."/>
            <person name="Rutten L."/>
            <person name="Van Zeijl A."/>
            <person name="Liu W."/>
            <person name="Santuari L."/>
            <person name="Cao Q."/>
            <person name="Sharma T."/>
            <person name="Shen D."/>
            <person name="Roswanjaya Y."/>
            <person name="Wardhani T."/>
            <person name="Kalhor M.S."/>
            <person name="Jansen J."/>
            <person name="Van den Hoogen J."/>
            <person name="Gungor B."/>
            <person name="Hartog M."/>
            <person name="Hontelez J."/>
            <person name="Verver J."/>
            <person name="Yang W.-C."/>
            <person name="Schijlen E."/>
            <person name="Repin R."/>
            <person name="Schilthuizen M."/>
            <person name="Schranz E."/>
            <person name="Heidstra R."/>
            <person name="Miyata K."/>
            <person name="Fedorova E."/>
            <person name="Kohlen W."/>
            <person name="Bisseling T."/>
            <person name="Smit S."/>
            <person name="Geurts R."/>
        </authorList>
    </citation>
    <scope>NUCLEOTIDE SEQUENCE [LARGE SCALE GENOMIC DNA]</scope>
    <source>
        <strain evidence="2">cv. RG33-2</strain>
    </source>
</reference>
<evidence type="ECO:0000313" key="1">
    <source>
        <dbReference type="EMBL" id="PON99459.1"/>
    </source>
</evidence>